<dbReference type="EMBL" id="SZNT01000265">
    <property type="protein sequence ID" value="TKH09527.1"/>
    <property type="molecule type" value="Genomic_DNA"/>
</dbReference>
<dbReference type="Gene3D" id="1.10.287.130">
    <property type="match status" value="1"/>
</dbReference>
<accession>A0A9X8ZFT1</accession>
<protein>
    <submittedName>
        <fullName evidence="1">Uncharacterized protein</fullName>
    </submittedName>
</protein>
<reference evidence="1 2" key="1">
    <citation type="journal article" date="2019" name="Environ. Microbiol.">
        <title>An active ?-lactamase is a part of an orchestrated cell wall stress resistance network of Bacillus subtilis and related rhizosphere species.</title>
        <authorList>
            <person name="Bucher T."/>
            <person name="Keren-Paz A."/>
            <person name="Hausser J."/>
            <person name="Olender T."/>
            <person name="Cytryn E."/>
            <person name="Kolodkin-Gal I."/>
        </authorList>
    </citation>
    <scope>NUCLEOTIDE SEQUENCE [LARGE SCALE GENOMIC DNA]</scope>
    <source>
        <strain evidence="1 2">I4</strain>
    </source>
</reference>
<evidence type="ECO:0000313" key="1">
    <source>
        <dbReference type="EMBL" id="TKH09527.1"/>
    </source>
</evidence>
<sequence>MDQFLEFEIPSYEQWRDLAEKSLKGASFEKRRKEQMIDWVHSMIEDQLKARFYGNPSMKKNMTKMEGLLFNGHTSPTLAVQQLFNIYDENG</sequence>
<proteinExistence type="predicted"/>
<evidence type="ECO:0000313" key="2">
    <source>
        <dbReference type="Proteomes" id="UP000309170"/>
    </source>
</evidence>
<comment type="caution">
    <text evidence="1">The sequence shown here is derived from an EMBL/GenBank/DDBJ whole genome shotgun (WGS) entry which is preliminary data.</text>
</comment>
<organism evidence="1 2">
    <name type="scientific">Peribacillus simplex</name>
    <dbReference type="NCBI Taxonomy" id="1478"/>
    <lineage>
        <taxon>Bacteria</taxon>
        <taxon>Bacillati</taxon>
        <taxon>Bacillota</taxon>
        <taxon>Bacilli</taxon>
        <taxon>Bacillales</taxon>
        <taxon>Bacillaceae</taxon>
        <taxon>Peribacillus</taxon>
    </lineage>
</organism>
<gene>
    <name evidence="1" type="ORF">FC678_17015</name>
</gene>
<dbReference type="AlphaFoldDB" id="A0A9X8ZFT1"/>
<name>A0A9X8ZFT1_9BACI</name>
<dbReference type="RefSeq" id="WP_137024048.1">
    <property type="nucleotide sequence ID" value="NZ_SZNT01000265.1"/>
</dbReference>
<dbReference type="Proteomes" id="UP000309170">
    <property type="component" value="Unassembled WGS sequence"/>
</dbReference>